<keyword evidence="4" id="KW-0175">Coiled coil</keyword>
<feature type="coiled-coil region" evidence="4">
    <location>
        <begin position="3"/>
        <end position="55"/>
    </location>
</feature>
<reference evidence="5" key="1">
    <citation type="submission" date="2018-05" db="EMBL/GenBank/DDBJ databases">
        <authorList>
            <person name="Lanie J.A."/>
            <person name="Ng W.-L."/>
            <person name="Kazmierczak K.M."/>
            <person name="Andrzejewski T.M."/>
            <person name="Davidsen T.M."/>
            <person name="Wayne K.J."/>
            <person name="Tettelin H."/>
            <person name="Glass J.I."/>
            <person name="Rusch D."/>
            <person name="Podicherti R."/>
            <person name="Tsui H.-C.T."/>
            <person name="Winkler M.E."/>
        </authorList>
    </citation>
    <scope>NUCLEOTIDE SEQUENCE</scope>
</reference>
<dbReference type="EMBL" id="UINC01007108">
    <property type="protein sequence ID" value="SVA31455.1"/>
    <property type="molecule type" value="Genomic_DNA"/>
</dbReference>
<dbReference type="GO" id="GO:0006412">
    <property type="term" value="P:translation"/>
    <property type="evidence" value="ECO:0007669"/>
    <property type="project" value="InterPro"/>
</dbReference>
<organism evidence="5">
    <name type="scientific">marine metagenome</name>
    <dbReference type="NCBI Taxonomy" id="408172"/>
    <lineage>
        <taxon>unclassified sequences</taxon>
        <taxon>metagenomes</taxon>
        <taxon>ecological metagenomes</taxon>
    </lineage>
</organism>
<dbReference type="GO" id="GO:0005840">
    <property type="term" value="C:ribosome"/>
    <property type="evidence" value="ECO:0007669"/>
    <property type="project" value="UniProtKB-KW"/>
</dbReference>
<dbReference type="GO" id="GO:1990904">
    <property type="term" value="C:ribonucleoprotein complex"/>
    <property type="evidence" value="ECO:0007669"/>
    <property type="project" value="UniProtKB-KW"/>
</dbReference>
<evidence type="ECO:0000256" key="4">
    <source>
        <dbReference type="SAM" id="Coils"/>
    </source>
</evidence>
<keyword evidence="3" id="KW-0687">Ribonucleoprotein</keyword>
<dbReference type="GO" id="GO:0003735">
    <property type="term" value="F:structural constituent of ribosome"/>
    <property type="evidence" value="ECO:0007669"/>
    <property type="project" value="InterPro"/>
</dbReference>
<dbReference type="HAMAP" id="MF_00374">
    <property type="entry name" value="Ribosomal_uL29"/>
    <property type="match status" value="1"/>
</dbReference>
<dbReference type="InterPro" id="IPR001854">
    <property type="entry name" value="Ribosomal_uL29"/>
</dbReference>
<proteinExistence type="inferred from homology"/>
<evidence type="ECO:0000256" key="2">
    <source>
        <dbReference type="ARBA" id="ARBA00022980"/>
    </source>
</evidence>
<dbReference type="SUPFAM" id="SSF46561">
    <property type="entry name" value="Ribosomal protein L29 (L29p)"/>
    <property type="match status" value="1"/>
</dbReference>
<dbReference type="InterPro" id="IPR036049">
    <property type="entry name" value="Ribosomal_uL29_sf"/>
</dbReference>
<dbReference type="CDD" id="cd00427">
    <property type="entry name" value="Ribosomal_L29_HIP"/>
    <property type="match status" value="1"/>
</dbReference>
<evidence type="ECO:0000256" key="1">
    <source>
        <dbReference type="ARBA" id="ARBA00009254"/>
    </source>
</evidence>
<dbReference type="Pfam" id="PF00831">
    <property type="entry name" value="Ribosomal_L29"/>
    <property type="match status" value="1"/>
</dbReference>
<comment type="similarity">
    <text evidence="1">Belongs to the universal ribosomal protein uL29 family.</text>
</comment>
<name>A0A381UTG0_9ZZZZ</name>
<sequence length="61" mass="6857">MSNDQLTDQLSVLRKDLFNYEIEKLSGQLADTSQISKAKKNIARVKTLINKFNKDGEATNA</sequence>
<gene>
    <name evidence="5" type="ORF">METZ01_LOCUS84309</name>
</gene>
<keyword evidence="2" id="KW-0689">Ribosomal protein</keyword>
<accession>A0A381UTG0</accession>
<dbReference type="AlphaFoldDB" id="A0A381UTG0"/>
<evidence type="ECO:0000256" key="3">
    <source>
        <dbReference type="ARBA" id="ARBA00023274"/>
    </source>
</evidence>
<evidence type="ECO:0008006" key="6">
    <source>
        <dbReference type="Google" id="ProtNLM"/>
    </source>
</evidence>
<dbReference type="NCBIfam" id="TIGR00012">
    <property type="entry name" value="L29"/>
    <property type="match status" value="1"/>
</dbReference>
<protein>
    <recommendedName>
        <fullName evidence="6">50S ribosomal protein L29</fullName>
    </recommendedName>
</protein>
<dbReference type="Gene3D" id="1.10.287.310">
    <property type="match status" value="1"/>
</dbReference>
<evidence type="ECO:0000313" key="5">
    <source>
        <dbReference type="EMBL" id="SVA31455.1"/>
    </source>
</evidence>